<keyword evidence="3" id="KW-1185">Reference proteome</keyword>
<name>A0ABT8MCX0_9EURY</name>
<protein>
    <submittedName>
        <fullName evidence="2">Uncharacterized protein</fullName>
    </submittedName>
</protein>
<accession>A0ABT8MCX0</accession>
<proteinExistence type="predicted"/>
<dbReference type="RefSeq" id="WP_301664967.1">
    <property type="nucleotide sequence ID" value="NZ_VCYH01000010.1"/>
</dbReference>
<dbReference type="EMBL" id="VCYH01000010">
    <property type="protein sequence ID" value="MDN7025776.1"/>
    <property type="molecule type" value="Genomic_DNA"/>
</dbReference>
<keyword evidence="1" id="KW-0812">Transmembrane</keyword>
<evidence type="ECO:0000313" key="3">
    <source>
        <dbReference type="Proteomes" id="UP001168338"/>
    </source>
</evidence>
<evidence type="ECO:0000256" key="1">
    <source>
        <dbReference type="SAM" id="Phobius"/>
    </source>
</evidence>
<keyword evidence="1" id="KW-0472">Membrane</keyword>
<gene>
    <name evidence="2" type="ORF">FGU65_12950</name>
</gene>
<dbReference type="Proteomes" id="UP001168338">
    <property type="component" value="Unassembled WGS sequence"/>
</dbReference>
<feature type="transmembrane region" description="Helical" evidence="1">
    <location>
        <begin position="7"/>
        <end position="29"/>
    </location>
</feature>
<feature type="transmembrane region" description="Helical" evidence="1">
    <location>
        <begin position="49"/>
        <end position="71"/>
    </location>
</feature>
<feature type="transmembrane region" description="Helical" evidence="1">
    <location>
        <begin position="83"/>
        <end position="105"/>
    </location>
</feature>
<evidence type="ECO:0000313" key="2">
    <source>
        <dbReference type="EMBL" id="MDN7025776.1"/>
    </source>
</evidence>
<comment type="caution">
    <text evidence="2">The sequence shown here is derived from an EMBL/GenBank/DDBJ whole genome shotgun (WGS) entry which is preliminary data.</text>
</comment>
<reference evidence="2" key="1">
    <citation type="submission" date="2019-05" db="EMBL/GenBank/DDBJ databases">
        <title>Methanoculleus sp. FWC-SCC1, a methanogenic archaeon isolated from deep marine cold seep.</title>
        <authorList>
            <person name="Chen Y.-W."/>
            <person name="Chen S.-C."/>
            <person name="Teng N.-H."/>
            <person name="Lai M.-C."/>
        </authorList>
    </citation>
    <scope>NUCLEOTIDE SEQUENCE</scope>
    <source>
        <strain evidence="2">FWC-SCC1</strain>
    </source>
</reference>
<sequence>MNAKNILAGGFIGGIALFAVNFVVSAIILAVAPYDILALGGMRAAEDPLLVFFFAYPFVLSFAAAIIYDLVQGSLQGTPSGRGATFGAGLVLLYTVPSLFITFTSMNYPAGFYFENLLFGLVGFPLIGVIYAMLWERL</sequence>
<feature type="transmembrane region" description="Helical" evidence="1">
    <location>
        <begin position="117"/>
        <end position="135"/>
    </location>
</feature>
<organism evidence="2 3">
    <name type="scientific">Methanoculleus frigidifontis</name>
    <dbReference type="NCBI Taxonomy" id="2584085"/>
    <lineage>
        <taxon>Archaea</taxon>
        <taxon>Methanobacteriati</taxon>
        <taxon>Methanobacteriota</taxon>
        <taxon>Stenosarchaea group</taxon>
        <taxon>Methanomicrobia</taxon>
        <taxon>Methanomicrobiales</taxon>
        <taxon>Methanomicrobiaceae</taxon>
        <taxon>Methanoculleus</taxon>
    </lineage>
</organism>
<keyword evidence="1" id="KW-1133">Transmembrane helix</keyword>